<accession>A0A1V0SE99</accession>
<name>A0A1V0SE99_9VIRU</name>
<dbReference type="EMBL" id="KY684093">
    <property type="protein sequence ID" value="ARF10036.1"/>
    <property type="molecule type" value="Genomic_DNA"/>
</dbReference>
<sequence>MIWTFSLLSFFLYIFYIIRQFRGYLNEILIKLNNIENQFIDIKRNIELSLASEMKIIESHTKFIDICNNISEILILQNNLKNK</sequence>
<evidence type="ECO:0000313" key="1">
    <source>
        <dbReference type="EMBL" id="ARF10036.1"/>
    </source>
</evidence>
<gene>
    <name evidence="1" type="ORF">Indivirus_9_13</name>
</gene>
<organism evidence="1">
    <name type="scientific">Indivirus ILV1</name>
    <dbReference type="NCBI Taxonomy" id="1977633"/>
    <lineage>
        <taxon>Viruses</taxon>
        <taxon>Varidnaviria</taxon>
        <taxon>Bamfordvirae</taxon>
        <taxon>Nucleocytoviricota</taxon>
        <taxon>Megaviricetes</taxon>
        <taxon>Imitervirales</taxon>
        <taxon>Mimiviridae</taxon>
        <taxon>Klosneuvirinae</taxon>
        <taxon>Indivirus</taxon>
    </lineage>
</organism>
<protein>
    <submittedName>
        <fullName evidence="1">Hsp70 protein</fullName>
    </submittedName>
</protein>
<reference evidence="1" key="1">
    <citation type="journal article" date="2017" name="Science">
        <title>Giant viruses with an expanded complement of translation system components.</title>
        <authorList>
            <person name="Schulz F."/>
            <person name="Yutin N."/>
            <person name="Ivanova N.N."/>
            <person name="Ortega D.R."/>
            <person name="Lee T.K."/>
            <person name="Vierheilig J."/>
            <person name="Daims H."/>
            <person name="Horn M."/>
            <person name="Wagner M."/>
            <person name="Jensen G.J."/>
            <person name="Kyrpides N.C."/>
            <person name="Koonin E.V."/>
            <person name="Woyke T."/>
        </authorList>
    </citation>
    <scope>NUCLEOTIDE SEQUENCE</scope>
    <source>
        <strain evidence="1">ILV1</strain>
    </source>
</reference>
<proteinExistence type="predicted"/>